<sequence>MSAGKVTVTRGELESVRVLIAQAIRQLDVLIARRETQPVETDDKGWPLLGEGSGVIELPDEENPNG</sequence>
<protein>
    <submittedName>
        <fullName evidence="2">Uncharacterized protein</fullName>
    </submittedName>
</protein>
<organism evidence="2 3">
    <name type="scientific">Kribbella pratensis</name>
    <dbReference type="NCBI Taxonomy" id="2512112"/>
    <lineage>
        <taxon>Bacteria</taxon>
        <taxon>Bacillati</taxon>
        <taxon>Actinomycetota</taxon>
        <taxon>Actinomycetes</taxon>
        <taxon>Propionibacteriales</taxon>
        <taxon>Kribbellaceae</taxon>
        <taxon>Kribbella</taxon>
    </lineage>
</organism>
<accession>A0ABY2F9U0</accession>
<dbReference type="Proteomes" id="UP000295060">
    <property type="component" value="Unassembled WGS sequence"/>
</dbReference>
<comment type="caution">
    <text evidence="2">The sequence shown here is derived from an EMBL/GenBank/DDBJ whole genome shotgun (WGS) entry which is preliminary data.</text>
</comment>
<evidence type="ECO:0000313" key="2">
    <source>
        <dbReference type="EMBL" id="TDW87279.1"/>
    </source>
</evidence>
<dbReference type="RefSeq" id="WP_134131206.1">
    <property type="nucleotide sequence ID" value="NZ_SODU01000003.1"/>
</dbReference>
<name>A0ABY2F9U0_9ACTN</name>
<gene>
    <name evidence="2" type="ORF">EV137_5352</name>
</gene>
<proteinExistence type="predicted"/>
<keyword evidence="3" id="KW-1185">Reference proteome</keyword>
<evidence type="ECO:0000256" key="1">
    <source>
        <dbReference type="SAM" id="MobiDB-lite"/>
    </source>
</evidence>
<dbReference type="EMBL" id="SODU01000003">
    <property type="protein sequence ID" value="TDW87279.1"/>
    <property type="molecule type" value="Genomic_DNA"/>
</dbReference>
<feature type="region of interest" description="Disordered" evidence="1">
    <location>
        <begin position="37"/>
        <end position="66"/>
    </location>
</feature>
<evidence type="ECO:0000313" key="3">
    <source>
        <dbReference type="Proteomes" id="UP000295060"/>
    </source>
</evidence>
<reference evidence="2 3" key="1">
    <citation type="submission" date="2019-03" db="EMBL/GenBank/DDBJ databases">
        <title>Genomic Encyclopedia of Type Strains, Phase III (KMG-III): the genomes of soil and plant-associated and newly described type strains.</title>
        <authorList>
            <person name="Whitman W."/>
        </authorList>
    </citation>
    <scope>NUCLEOTIDE SEQUENCE [LARGE SCALE GENOMIC DNA]</scope>
    <source>
        <strain evidence="2 3">VKMAc-2574</strain>
    </source>
</reference>